<dbReference type="Pfam" id="PF11969">
    <property type="entry name" value="DcpS_C"/>
    <property type="match status" value="1"/>
</dbReference>
<gene>
    <name evidence="9" type="primary">Dyak\GE17812</name>
    <name evidence="9" type="synonym">dyak_GLEANR_1911</name>
    <name evidence="9" type="synonym">GE17812</name>
    <name evidence="9" type="ORF">Dyak_GE17812</name>
</gene>
<protein>
    <recommendedName>
        <fullName evidence="5">Adenosine 5'-monophosphoramidase HINT3</fullName>
    </recommendedName>
    <alternativeName>
        <fullName evidence="6">Histidine triad nucleotide-binding protein 3</fullName>
    </alternativeName>
</protein>
<dbReference type="eggNOG" id="KOG4359">
    <property type="taxonomic scope" value="Eukaryota"/>
</dbReference>
<keyword evidence="1" id="KW-0547">Nucleotide-binding</keyword>
<dbReference type="GO" id="GO:0000166">
    <property type="term" value="F:nucleotide binding"/>
    <property type="evidence" value="ECO:0007669"/>
    <property type="project" value="UniProtKB-KW"/>
</dbReference>
<reference evidence="9 10" key="1">
    <citation type="journal article" date="2007" name="Nature">
        <title>Evolution of genes and genomes on the Drosophila phylogeny.</title>
        <authorList>
            <consortium name="Drosophila 12 Genomes Consortium"/>
            <person name="Clark A.G."/>
            <person name="Eisen M.B."/>
            <person name="Smith D.R."/>
            <person name="Bergman C.M."/>
            <person name="Oliver B."/>
            <person name="Markow T.A."/>
            <person name="Kaufman T.C."/>
            <person name="Kellis M."/>
            <person name="Gelbart W."/>
            <person name="Iyer V.N."/>
            <person name="Pollard D.A."/>
            <person name="Sackton T.B."/>
            <person name="Larracuente A.M."/>
            <person name="Singh N.D."/>
            <person name="Abad J.P."/>
            <person name="Abt D.N."/>
            <person name="Adryan B."/>
            <person name="Aguade M."/>
            <person name="Akashi H."/>
            <person name="Anderson W.W."/>
            <person name="Aquadro C.F."/>
            <person name="Ardell D.H."/>
            <person name="Arguello R."/>
            <person name="Artieri C.G."/>
            <person name="Barbash D.A."/>
            <person name="Barker D."/>
            <person name="Barsanti P."/>
            <person name="Batterham P."/>
            <person name="Batzoglou S."/>
            <person name="Begun D."/>
            <person name="Bhutkar A."/>
            <person name="Blanco E."/>
            <person name="Bosak S.A."/>
            <person name="Bradley R.K."/>
            <person name="Brand A.D."/>
            <person name="Brent M.R."/>
            <person name="Brooks A.N."/>
            <person name="Brown R.H."/>
            <person name="Butlin R.K."/>
            <person name="Caggese C."/>
            <person name="Calvi B.R."/>
            <person name="Bernardo de Carvalho A."/>
            <person name="Caspi A."/>
            <person name="Castrezana S."/>
            <person name="Celniker S.E."/>
            <person name="Chang J.L."/>
            <person name="Chapple C."/>
            <person name="Chatterji S."/>
            <person name="Chinwalla A."/>
            <person name="Civetta A."/>
            <person name="Clifton S.W."/>
            <person name="Comeron J.M."/>
            <person name="Costello J.C."/>
            <person name="Coyne J.A."/>
            <person name="Daub J."/>
            <person name="David R.G."/>
            <person name="Delcher A.L."/>
            <person name="Delehaunty K."/>
            <person name="Do C.B."/>
            <person name="Ebling H."/>
            <person name="Edwards K."/>
            <person name="Eickbush T."/>
            <person name="Evans J.D."/>
            <person name="Filipski A."/>
            <person name="Findeiss S."/>
            <person name="Freyhult E."/>
            <person name="Fulton L."/>
            <person name="Fulton R."/>
            <person name="Garcia A.C."/>
            <person name="Gardiner A."/>
            <person name="Garfield D.A."/>
            <person name="Garvin B.E."/>
            <person name="Gibson G."/>
            <person name="Gilbert D."/>
            <person name="Gnerre S."/>
            <person name="Godfrey J."/>
            <person name="Good R."/>
            <person name="Gotea V."/>
            <person name="Gravely B."/>
            <person name="Greenberg A.J."/>
            <person name="Griffiths-Jones S."/>
            <person name="Gross S."/>
            <person name="Guigo R."/>
            <person name="Gustafson E.A."/>
            <person name="Haerty W."/>
            <person name="Hahn M.W."/>
            <person name="Halligan D.L."/>
            <person name="Halpern A.L."/>
            <person name="Halter G.M."/>
            <person name="Han M.V."/>
            <person name="Heger A."/>
            <person name="Hillier L."/>
            <person name="Hinrichs A.S."/>
            <person name="Holmes I."/>
            <person name="Hoskins R.A."/>
            <person name="Hubisz M.J."/>
            <person name="Hultmark D."/>
            <person name="Huntley M.A."/>
            <person name="Jaffe D.B."/>
            <person name="Jagadeeshan S."/>
            <person name="Jeck W.R."/>
            <person name="Johnson J."/>
            <person name="Jones C.D."/>
            <person name="Jordan W.C."/>
            <person name="Karpen G.H."/>
            <person name="Kataoka E."/>
            <person name="Keightley P.D."/>
            <person name="Kheradpour P."/>
            <person name="Kirkness E.F."/>
            <person name="Koerich L.B."/>
            <person name="Kristiansen K."/>
            <person name="Kudrna D."/>
            <person name="Kulathinal R.J."/>
            <person name="Kumar S."/>
            <person name="Kwok R."/>
            <person name="Lander E."/>
            <person name="Langley C.H."/>
            <person name="Lapoint R."/>
            <person name="Lazzaro B.P."/>
            <person name="Lee S.J."/>
            <person name="Levesque L."/>
            <person name="Li R."/>
            <person name="Lin C.F."/>
            <person name="Lin M.F."/>
            <person name="Lindblad-Toh K."/>
            <person name="Llopart A."/>
            <person name="Long M."/>
            <person name="Low L."/>
            <person name="Lozovsky E."/>
            <person name="Lu J."/>
            <person name="Luo M."/>
            <person name="Machado C.A."/>
            <person name="Makalowski W."/>
            <person name="Marzo M."/>
            <person name="Matsuda M."/>
            <person name="Matzkin L."/>
            <person name="McAllister B."/>
            <person name="McBride C.S."/>
            <person name="McKernan B."/>
            <person name="McKernan K."/>
            <person name="Mendez-Lago M."/>
            <person name="Minx P."/>
            <person name="Mollenhauer M.U."/>
            <person name="Montooth K."/>
            <person name="Mount S.M."/>
            <person name="Mu X."/>
            <person name="Myers E."/>
            <person name="Negre B."/>
            <person name="Newfeld S."/>
            <person name="Nielsen R."/>
            <person name="Noor M.A."/>
            <person name="O'Grady P."/>
            <person name="Pachter L."/>
            <person name="Papaceit M."/>
            <person name="Parisi M.J."/>
            <person name="Parisi M."/>
            <person name="Parts L."/>
            <person name="Pedersen J.S."/>
            <person name="Pesole G."/>
            <person name="Phillippy A.M."/>
            <person name="Ponting C.P."/>
            <person name="Pop M."/>
            <person name="Porcelli D."/>
            <person name="Powell J.R."/>
            <person name="Prohaska S."/>
            <person name="Pruitt K."/>
            <person name="Puig M."/>
            <person name="Quesneville H."/>
            <person name="Ram K.R."/>
            <person name="Rand D."/>
            <person name="Rasmussen M.D."/>
            <person name="Reed L.K."/>
            <person name="Reenan R."/>
            <person name="Reily A."/>
            <person name="Remington K.A."/>
            <person name="Rieger T.T."/>
            <person name="Ritchie M.G."/>
            <person name="Robin C."/>
            <person name="Rogers Y.H."/>
            <person name="Rohde C."/>
            <person name="Rozas J."/>
            <person name="Rubenfield M.J."/>
            <person name="Ruiz A."/>
            <person name="Russo S."/>
            <person name="Salzberg S.L."/>
            <person name="Sanchez-Gracia A."/>
            <person name="Saranga D.J."/>
            <person name="Sato H."/>
            <person name="Schaeffer S.W."/>
            <person name="Schatz M.C."/>
            <person name="Schlenke T."/>
            <person name="Schwartz R."/>
            <person name="Segarra C."/>
            <person name="Singh R.S."/>
            <person name="Sirot L."/>
            <person name="Sirota M."/>
            <person name="Sisneros N.B."/>
            <person name="Smith C.D."/>
            <person name="Smith T.F."/>
            <person name="Spieth J."/>
            <person name="Stage D.E."/>
            <person name="Stark A."/>
            <person name="Stephan W."/>
            <person name="Strausberg R.L."/>
            <person name="Strempel S."/>
            <person name="Sturgill D."/>
            <person name="Sutton G."/>
            <person name="Sutton G.G."/>
            <person name="Tao W."/>
            <person name="Teichmann S."/>
            <person name="Tobari Y.N."/>
            <person name="Tomimura Y."/>
            <person name="Tsolas J.M."/>
            <person name="Valente V.L."/>
            <person name="Venter E."/>
            <person name="Venter J.C."/>
            <person name="Vicario S."/>
            <person name="Vieira F.G."/>
            <person name="Vilella A.J."/>
            <person name="Villasante A."/>
            <person name="Walenz B."/>
            <person name="Wang J."/>
            <person name="Wasserman M."/>
            <person name="Watts T."/>
            <person name="Wilson D."/>
            <person name="Wilson R.K."/>
            <person name="Wing R.A."/>
            <person name="Wolfner M.F."/>
            <person name="Wong A."/>
            <person name="Wong G.K."/>
            <person name="Wu C.I."/>
            <person name="Wu G."/>
            <person name="Yamamoto D."/>
            <person name="Yang H.P."/>
            <person name="Yang S.P."/>
            <person name="Yorke J.A."/>
            <person name="Yoshida K."/>
            <person name="Zdobnov E."/>
            <person name="Zhang P."/>
            <person name="Zhang Y."/>
            <person name="Zimin A.V."/>
            <person name="Baldwin J."/>
            <person name="Abdouelleil A."/>
            <person name="Abdulkadir J."/>
            <person name="Abebe A."/>
            <person name="Abera B."/>
            <person name="Abreu J."/>
            <person name="Acer S.C."/>
            <person name="Aftuck L."/>
            <person name="Alexander A."/>
            <person name="An P."/>
            <person name="Anderson E."/>
            <person name="Anderson S."/>
            <person name="Arachi H."/>
            <person name="Azer M."/>
            <person name="Bachantsang P."/>
            <person name="Barry A."/>
            <person name="Bayul T."/>
            <person name="Berlin A."/>
            <person name="Bessette D."/>
            <person name="Bloom T."/>
            <person name="Blye J."/>
            <person name="Boguslavskiy L."/>
            <person name="Bonnet C."/>
            <person name="Boukhgalter B."/>
            <person name="Bourzgui I."/>
            <person name="Brown A."/>
            <person name="Cahill P."/>
            <person name="Channer S."/>
            <person name="Cheshatsang Y."/>
            <person name="Chuda L."/>
            <person name="Citroen M."/>
            <person name="Collymore A."/>
            <person name="Cooke P."/>
            <person name="Costello M."/>
            <person name="D'Aco K."/>
            <person name="Daza R."/>
            <person name="De Haan G."/>
            <person name="DeGray S."/>
            <person name="DeMaso C."/>
            <person name="Dhargay N."/>
            <person name="Dooley K."/>
            <person name="Dooley E."/>
            <person name="Doricent M."/>
            <person name="Dorje P."/>
            <person name="Dorjee K."/>
            <person name="Dupes A."/>
            <person name="Elong R."/>
            <person name="Falk J."/>
            <person name="Farina A."/>
            <person name="Faro S."/>
            <person name="Ferguson D."/>
            <person name="Fisher S."/>
            <person name="Foley C.D."/>
            <person name="Franke A."/>
            <person name="Friedrich D."/>
            <person name="Gadbois L."/>
            <person name="Gearin G."/>
            <person name="Gearin C.R."/>
            <person name="Giannoukos G."/>
            <person name="Goode T."/>
            <person name="Graham J."/>
            <person name="Grandbois E."/>
            <person name="Grewal S."/>
            <person name="Gyaltsen K."/>
            <person name="Hafez N."/>
            <person name="Hagos B."/>
            <person name="Hall J."/>
            <person name="Henson C."/>
            <person name="Hollinger A."/>
            <person name="Honan T."/>
            <person name="Huard M.D."/>
            <person name="Hughes L."/>
            <person name="Hurhula B."/>
            <person name="Husby M.E."/>
            <person name="Kamat A."/>
            <person name="Kanga B."/>
            <person name="Kashin S."/>
            <person name="Khazanovich D."/>
            <person name="Kisner P."/>
            <person name="Lance K."/>
            <person name="Lara M."/>
            <person name="Lee W."/>
            <person name="Lennon N."/>
            <person name="Letendre F."/>
            <person name="LeVine R."/>
            <person name="Lipovsky A."/>
            <person name="Liu X."/>
            <person name="Liu J."/>
            <person name="Liu S."/>
            <person name="Lokyitsang T."/>
            <person name="Lokyitsang Y."/>
            <person name="Lubonja R."/>
            <person name="Lui A."/>
            <person name="MacDonald P."/>
            <person name="Magnisalis V."/>
            <person name="Maru K."/>
            <person name="Matthews C."/>
            <person name="McCusker W."/>
            <person name="McDonough S."/>
            <person name="Mehta T."/>
            <person name="Meldrim J."/>
            <person name="Meneus L."/>
            <person name="Mihai O."/>
            <person name="Mihalev A."/>
            <person name="Mihova T."/>
            <person name="Mittelman R."/>
            <person name="Mlenga V."/>
            <person name="Montmayeur A."/>
            <person name="Mulrain L."/>
            <person name="Navidi A."/>
            <person name="Naylor J."/>
            <person name="Negash T."/>
            <person name="Nguyen T."/>
            <person name="Nguyen N."/>
            <person name="Nicol R."/>
            <person name="Norbu C."/>
            <person name="Norbu N."/>
            <person name="Novod N."/>
            <person name="O'Neill B."/>
            <person name="Osman S."/>
            <person name="Markiewicz E."/>
            <person name="Oyono O.L."/>
            <person name="Patti C."/>
            <person name="Phunkhang P."/>
            <person name="Pierre F."/>
            <person name="Priest M."/>
            <person name="Raghuraman S."/>
            <person name="Rege F."/>
            <person name="Reyes R."/>
            <person name="Rise C."/>
            <person name="Rogov P."/>
            <person name="Ross K."/>
            <person name="Ryan E."/>
            <person name="Settipalli S."/>
            <person name="Shea T."/>
            <person name="Sherpa N."/>
            <person name="Shi L."/>
            <person name="Shih D."/>
            <person name="Sparrow T."/>
            <person name="Spaulding J."/>
            <person name="Stalker J."/>
            <person name="Stange-Thomann N."/>
            <person name="Stavropoulos S."/>
            <person name="Stone C."/>
            <person name="Strader C."/>
            <person name="Tesfaye S."/>
            <person name="Thomson T."/>
            <person name="Thoulutsang Y."/>
            <person name="Thoulutsang D."/>
            <person name="Topham K."/>
            <person name="Topping I."/>
            <person name="Tsamla T."/>
            <person name="Vassiliev H."/>
            <person name="Vo A."/>
            <person name="Wangchuk T."/>
            <person name="Wangdi T."/>
            <person name="Weiand M."/>
            <person name="Wilkinson J."/>
            <person name="Wilson A."/>
            <person name="Yadav S."/>
            <person name="Young G."/>
            <person name="Yu Q."/>
            <person name="Zembek L."/>
            <person name="Zhong D."/>
            <person name="Zimmer A."/>
            <person name="Zwirko Z."/>
            <person name="Jaffe D.B."/>
            <person name="Alvarez P."/>
            <person name="Brockman W."/>
            <person name="Butler J."/>
            <person name="Chin C."/>
            <person name="Gnerre S."/>
            <person name="Grabherr M."/>
            <person name="Kleber M."/>
            <person name="Mauceli E."/>
            <person name="MacCallum I."/>
        </authorList>
    </citation>
    <scope>NUCLEOTIDE SEQUENCE [LARGE SCALE GENOMIC DNA]</scope>
    <source>
        <strain evidence="10">Tai18E2 / Tucson 14021-0261.01</strain>
    </source>
</reference>
<dbReference type="InterPro" id="IPR011146">
    <property type="entry name" value="HIT-like"/>
</dbReference>
<evidence type="ECO:0000256" key="1">
    <source>
        <dbReference type="ARBA" id="ARBA00022741"/>
    </source>
</evidence>
<evidence type="ECO:0000256" key="7">
    <source>
        <dbReference type="PROSITE-ProRule" id="PRU00464"/>
    </source>
</evidence>
<evidence type="ECO:0000256" key="4">
    <source>
        <dbReference type="ARBA" id="ARBA00025764"/>
    </source>
</evidence>
<dbReference type="KEGG" id="dya:Dyak_GE17812"/>
<accession>B4NW26</accession>
<evidence type="ECO:0000256" key="5">
    <source>
        <dbReference type="ARBA" id="ARBA00039802"/>
    </source>
</evidence>
<evidence type="ECO:0000313" key="10">
    <source>
        <dbReference type="Proteomes" id="UP000002282"/>
    </source>
</evidence>
<evidence type="ECO:0000256" key="2">
    <source>
        <dbReference type="ARBA" id="ARBA00022801"/>
    </source>
</evidence>
<keyword evidence="10" id="KW-1185">Reference proteome</keyword>
<dbReference type="PANTHER" id="PTHR12486">
    <property type="entry name" value="APRATAXIN-RELATED"/>
    <property type="match status" value="1"/>
</dbReference>
<dbReference type="CDD" id="cd01278">
    <property type="entry name" value="aprataxin_related"/>
    <property type="match status" value="1"/>
</dbReference>
<reference evidence="9 10" key="2">
    <citation type="journal article" date="2007" name="PLoS Biol.">
        <title>Principles of genome evolution in the Drosophila melanogaster species group.</title>
        <authorList>
            <person name="Ranz J.M."/>
            <person name="Maurin D."/>
            <person name="Chan Y.S."/>
            <person name="von Grotthuss M."/>
            <person name="Hillier L.W."/>
            <person name="Roote J."/>
            <person name="Ashburner M."/>
            <person name="Bergman C.M."/>
        </authorList>
    </citation>
    <scope>NUCLEOTIDE SEQUENCE [LARGE SCALE GENOMIC DNA]</scope>
    <source>
        <strain evidence="10">Tai18E2 / Tucson 14021-0261.01</strain>
    </source>
</reference>
<comment type="catalytic activity">
    <reaction evidence="3">
        <text>adenosine 5'-phosphoramidate + H2O = NH4(+) + AMP</text>
        <dbReference type="Rhea" id="RHEA:67916"/>
        <dbReference type="ChEBI" id="CHEBI:15377"/>
        <dbReference type="ChEBI" id="CHEBI:28938"/>
        <dbReference type="ChEBI" id="CHEBI:57890"/>
        <dbReference type="ChEBI" id="CHEBI:456215"/>
    </reaction>
</comment>
<evidence type="ECO:0000259" key="8">
    <source>
        <dbReference type="PROSITE" id="PS51084"/>
    </source>
</evidence>
<dbReference type="HOGENOM" id="CLU_056776_4_2_1"/>
<feature type="domain" description="HIT" evidence="8">
    <location>
        <begin position="56"/>
        <end position="163"/>
    </location>
</feature>
<dbReference type="Proteomes" id="UP000002282">
    <property type="component" value="Chromosome 2L"/>
</dbReference>
<comment type="similarity">
    <text evidence="4">Belongs to the HINT family.</text>
</comment>
<dbReference type="GO" id="GO:0016787">
    <property type="term" value="F:hydrolase activity"/>
    <property type="evidence" value="ECO:0007669"/>
    <property type="project" value="UniProtKB-KW"/>
</dbReference>
<dbReference type="PANTHER" id="PTHR12486:SF5">
    <property type="entry name" value="ADENOSINE 5'-MONOPHOSPHORAMIDASE HINT3"/>
    <property type="match status" value="1"/>
</dbReference>
<dbReference type="EMBL" id="CM000157">
    <property type="protein sequence ID" value="EDW87306.2"/>
    <property type="molecule type" value="Genomic_DNA"/>
</dbReference>
<dbReference type="PROSITE" id="PS51084">
    <property type="entry name" value="HIT_2"/>
    <property type="match status" value="1"/>
</dbReference>
<dbReference type="Gene3D" id="3.30.428.10">
    <property type="entry name" value="HIT-like"/>
    <property type="match status" value="1"/>
</dbReference>
<feature type="short sequence motif" description="Histidine triad motif" evidence="7">
    <location>
        <begin position="149"/>
        <end position="153"/>
    </location>
</feature>
<evidence type="ECO:0000256" key="3">
    <source>
        <dbReference type="ARBA" id="ARBA00024472"/>
    </source>
</evidence>
<dbReference type="AlphaFoldDB" id="B4NW26"/>
<dbReference type="SUPFAM" id="SSF54197">
    <property type="entry name" value="HIT-like"/>
    <property type="match status" value="1"/>
</dbReference>
<proteinExistence type="inferred from homology"/>
<keyword evidence="2" id="KW-0378">Hydrolase</keyword>
<dbReference type="OrthoDB" id="275748at2759"/>
<dbReference type="InterPro" id="IPR036265">
    <property type="entry name" value="HIT-like_sf"/>
</dbReference>
<evidence type="ECO:0000256" key="6">
    <source>
        <dbReference type="ARBA" id="ARBA00042361"/>
    </source>
</evidence>
<name>B4NW26_DROYA</name>
<evidence type="ECO:0000313" key="9">
    <source>
        <dbReference type="EMBL" id="EDW87306.2"/>
    </source>
</evidence>
<organism evidence="9 10">
    <name type="scientific">Drosophila yakuba</name>
    <name type="common">Fruit fly</name>
    <dbReference type="NCBI Taxonomy" id="7245"/>
    <lineage>
        <taxon>Eukaryota</taxon>
        <taxon>Metazoa</taxon>
        <taxon>Ecdysozoa</taxon>
        <taxon>Arthropoda</taxon>
        <taxon>Hexapoda</taxon>
        <taxon>Insecta</taxon>
        <taxon>Pterygota</taxon>
        <taxon>Neoptera</taxon>
        <taxon>Endopterygota</taxon>
        <taxon>Diptera</taxon>
        <taxon>Brachycera</taxon>
        <taxon>Muscomorpha</taxon>
        <taxon>Ephydroidea</taxon>
        <taxon>Drosophilidae</taxon>
        <taxon>Drosophila</taxon>
        <taxon>Sophophora</taxon>
    </lineage>
</organism>
<sequence length="190" mass="21739">MGRSKVKYMPIQSKGSMKRKAKMYIAGLAGLGLIVLVSIYNCTSGEGRQADDQKCFFCDFAHRRQGPPPVLEVETSEYVIFKDKYPAAKHHYLAIPKEHFDSLKALNKSHVGLVRRMEQGMIEFLRSKNVDPNEAIVGFHLPPFISVRHLHLHGIYPPADMSFGNRISFMPSFWFKKSNDAIRELEDREL</sequence>